<dbReference type="Proteomes" id="UP000176629">
    <property type="component" value="Unassembled WGS sequence"/>
</dbReference>
<dbReference type="InterPro" id="IPR007016">
    <property type="entry name" value="O-antigen_ligase-rel_domated"/>
</dbReference>
<name>A0A1F6XKE1_9BACT</name>
<comment type="caution">
    <text evidence="7">The sequence shown here is derived from an EMBL/GenBank/DDBJ whole genome shotgun (WGS) entry which is preliminary data.</text>
</comment>
<feature type="transmembrane region" description="Helical" evidence="5">
    <location>
        <begin position="66"/>
        <end position="85"/>
    </location>
</feature>
<dbReference type="GO" id="GO:0016020">
    <property type="term" value="C:membrane"/>
    <property type="evidence" value="ECO:0007669"/>
    <property type="project" value="UniProtKB-SubCell"/>
</dbReference>
<keyword evidence="3 5" id="KW-1133">Transmembrane helix</keyword>
<feature type="domain" description="O-antigen ligase-related" evidence="6">
    <location>
        <begin position="236"/>
        <end position="374"/>
    </location>
</feature>
<protein>
    <recommendedName>
        <fullName evidence="6">O-antigen ligase-related domain-containing protein</fullName>
    </recommendedName>
</protein>
<reference evidence="7 8" key="1">
    <citation type="journal article" date="2016" name="Nat. Commun.">
        <title>Thousands of microbial genomes shed light on interconnected biogeochemical processes in an aquifer system.</title>
        <authorList>
            <person name="Anantharaman K."/>
            <person name="Brown C.T."/>
            <person name="Hug L.A."/>
            <person name="Sharon I."/>
            <person name="Castelle C.J."/>
            <person name="Probst A.J."/>
            <person name="Thomas B.C."/>
            <person name="Singh A."/>
            <person name="Wilkins M.J."/>
            <person name="Karaoz U."/>
            <person name="Brodie E.L."/>
            <person name="Williams K.H."/>
            <person name="Hubbard S.S."/>
            <person name="Banfield J.F."/>
        </authorList>
    </citation>
    <scope>NUCLEOTIDE SEQUENCE [LARGE SCALE GENOMIC DNA]</scope>
</reference>
<dbReference type="InterPro" id="IPR011990">
    <property type="entry name" value="TPR-like_helical_dom_sf"/>
</dbReference>
<evidence type="ECO:0000313" key="8">
    <source>
        <dbReference type="Proteomes" id="UP000176629"/>
    </source>
</evidence>
<dbReference type="PANTHER" id="PTHR37422:SF13">
    <property type="entry name" value="LIPOPOLYSACCHARIDE BIOSYNTHESIS PROTEIN PA4999-RELATED"/>
    <property type="match status" value="1"/>
</dbReference>
<evidence type="ECO:0000256" key="2">
    <source>
        <dbReference type="ARBA" id="ARBA00022692"/>
    </source>
</evidence>
<dbReference type="AlphaFoldDB" id="A0A1F6XKE1"/>
<feature type="transmembrane region" description="Helical" evidence="5">
    <location>
        <begin position="458"/>
        <end position="479"/>
    </location>
</feature>
<evidence type="ECO:0000313" key="7">
    <source>
        <dbReference type="EMBL" id="OGI94471.1"/>
    </source>
</evidence>
<dbReference type="Gene3D" id="1.25.40.10">
    <property type="entry name" value="Tetratricopeptide repeat domain"/>
    <property type="match status" value="1"/>
</dbReference>
<keyword evidence="2 5" id="KW-0812">Transmembrane</keyword>
<feature type="transmembrane region" description="Helical" evidence="5">
    <location>
        <begin position="35"/>
        <end position="54"/>
    </location>
</feature>
<feature type="transmembrane region" description="Helical" evidence="5">
    <location>
        <begin position="262"/>
        <end position="282"/>
    </location>
</feature>
<feature type="transmembrane region" description="Helical" evidence="5">
    <location>
        <begin position="236"/>
        <end position="255"/>
    </location>
</feature>
<sequence length="649" mass="73355">MWQFTLSRWAIYLTVFLAPLYFSTSHWYAFTTPKTLLIIAGTLIASVFFIWGLVKNKGEGIKITYLHYILFTFLLLMSISGFFGIDPYTSFFGTFFSSVGIVFLIVLGLLACLISEFVRRDFNFISSLLASAFISGVIVALISYLPVLGIKGYFFDLSQGGSTIGNTSFTGTFLLFAIGFGGYLTLISEKWKKKTLYILGILVILACPIFFNADFWRGAVSFSQILHHPLLASGEAQGAQLGVLVLILTTIFLWLSISRKKTVKIIGTIFFILFMISLSWGYTGLLDPTSKIHQHFMEIKGGVRFVFWDISERAVAERPLLGWGFENYQTVYQRHFDPIVFKDGYTDEQGVTNPHNVIYDMAVSSGILGLIAYLVLLGYVCMVFVNFARSQEKEKKYTVIFAGIILGYFVQNFFIFDTPTAYLVYFLCIGLAIGFLAVKNQTESVAIPAESFLKKKIIGWGTIGLLSALFVIFVILPAYESRQWQNLRETYLFDRIEMMKNVSAISLMGGIDDSARYANEVLRLVDDFRISPDASEEVRKMLEAIFSTMEILKNDKENLGNFYANYEAGMLLHLAFVIDPKHDLALLDEARIFLENARSISELNPRVYYNLAQNELFRQNTKEAVNLIKAGMAISLKDEGQAFLDRIKK</sequence>
<dbReference type="InterPro" id="IPR051533">
    <property type="entry name" value="WaaL-like"/>
</dbReference>
<evidence type="ECO:0000256" key="5">
    <source>
        <dbReference type="SAM" id="Phobius"/>
    </source>
</evidence>
<comment type="subcellular location">
    <subcellularLocation>
        <location evidence="1">Membrane</location>
        <topology evidence="1">Multi-pass membrane protein</topology>
    </subcellularLocation>
</comment>
<proteinExistence type="predicted"/>
<gene>
    <name evidence="7" type="ORF">A3A03_02855</name>
</gene>
<keyword evidence="4 5" id="KW-0472">Membrane</keyword>
<feature type="transmembrane region" description="Helical" evidence="5">
    <location>
        <begin position="397"/>
        <end position="416"/>
    </location>
</feature>
<feature type="transmembrane region" description="Helical" evidence="5">
    <location>
        <begin position="422"/>
        <end position="438"/>
    </location>
</feature>
<feature type="transmembrane region" description="Helical" evidence="5">
    <location>
        <begin position="91"/>
        <end position="115"/>
    </location>
</feature>
<evidence type="ECO:0000256" key="3">
    <source>
        <dbReference type="ARBA" id="ARBA00022989"/>
    </source>
</evidence>
<evidence type="ECO:0000256" key="1">
    <source>
        <dbReference type="ARBA" id="ARBA00004141"/>
    </source>
</evidence>
<dbReference type="EMBL" id="MFUX01000023">
    <property type="protein sequence ID" value="OGI94471.1"/>
    <property type="molecule type" value="Genomic_DNA"/>
</dbReference>
<feature type="transmembrane region" description="Helical" evidence="5">
    <location>
        <begin position="196"/>
        <end position="216"/>
    </location>
</feature>
<feature type="transmembrane region" description="Helical" evidence="5">
    <location>
        <begin position="164"/>
        <end position="184"/>
    </location>
</feature>
<organism evidence="7 8">
    <name type="scientific">Candidatus Nomurabacteria bacterium RIFCSPLOWO2_01_FULL_40_18</name>
    <dbReference type="NCBI Taxonomy" id="1801773"/>
    <lineage>
        <taxon>Bacteria</taxon>
        <taxon>Candidatus Nomuraibacteriota</taxon>
    </lineage>
</organism>
<evidence type="ECO:0000256" key="4">
    <source>
        <dbReference type="ARBA" id="ARBA00023136"/>
    </source>
</evidence>
<dbReference type="STRING" id="1801773.A3A03_02855"/>
<accession>A0A1F6XKE1</accession>
<dbReference type="Pfam" id="PF04932">
    <property type="entry name" value="Wzy_C"/>
    <property type="match status" value="1"/>
</dbReference>
<feature type="transmembrane region" description="Helical" evidence="5">
    <location>
        <begin position="9"/>
        <end position="29"/>
    </location>
</feature>
<dbReference type="PANTHER" id="PTHR37422">
    <property type="entry name" value="TEICHURONIC ACID BIOSYNTHESIS PROTEIN TUAE"/>
    <property type="match status" value="1"/>
</dbReference>
<evidence type="ECO:0000259" key="6">
    <source>
        <dbReference type="Pfam" id="PF04932"/>
    </source>
</evidence>
<feature type="transmembrane region" description="Helical" evidence="5">
    <location>
        <begin position="122"/>
        <end position="144"/>
    </location>
</feature>
<feature type="transmembrane region" description="Helical" evidence="5">
    <location>
        <begin position="362"/>
        <end position="385"/>
    </location>
</feature>